<proteinExistence type="predicted"/>
<evidence type="ECO:0000313" key="2">
    <source>
        <dbReference type="Proteomes" id="UP000775213"/>
    </source>
</evidence>
<accession>A0AAV7GGW8</accession>
<keyword evidence="2" id="KW-1185">Reference proteome</keyword>
<protein>
    <submittedName>
        <fullName evidence="1">Uncharacterized protein</fullName>
    </submittedName>
</protein>
<evidence type="ECO:0000313" key="1">
    <source>
        <dbReference type="EMBL" id="KAH0454978.1"/>
    </source>
</evidence>
<dbReference type="AlphaFoldDB" id="A0AAV7GGW8"/>
<sequence>MTQIIKKKDKLDETVKNIANVGNATLTSEIKGDDDDGVIQGTGLMAVAPIGSLPTGPTSWVPFTSQLVDNFQSNQMNYHIPSSGLPMVVDDSQANVPKKKKKSKKRNAQWLLLIHKLLFQKKKEIKEEEC</sequence>
<reference evidence="1 2" key="1">
    <citation type="journal article" date="2021" name="Hortic Res">
        <title>Chromosome-scale assembly of the Dendrobium chrysotoxum genome enhances the understanding of orchid evolution.</title>
        <authorList>
            <person name="Zhang Y."/>
            <person name="Zhang G.Q."/>
            <person name="Zhang D."/>
            <person name="Liu X.D."/>
            <person name="Xu X.Y."/>
            <person name="Sun W.H."/>
            <person name="Yu X."/>
            <person name="Zhu X."/>
            <person name="Wang Z.W."/>
            <person name="Zhao X."/>
            <person name="Zhong W.Y."/>
            <person name="Chen H."/>
            <person name="Yin W.L."/>
            <person name="Huang T."/>
            <person name="Niu S.C."/>
            <person name="Liu Z.J."/>
        </authorList>
    </citation>
    <scope>NUCLEOTIDE SEQUENCE [LARGE SCALE GENOMIC DNA]</scope>
    <source>
        <strain evidence="1">Lindl</strain>
    </source>
</reference>
<comment type="caution">
    <text evidence="1">The sequence shown here is derived from an EMBL/GenBank/DDBJ whole genome shotgun (WGS) entry which is preliminary data.</text>
</comment>
<name>A0AAV7GGW8_DENCH</name>
<gene>
    <name evidence="1" type="ORF">IEQ34_016902</name>
</gene>
<dbReference type="Proteomes" id="UP000775213">
    <property type="component" value="Unassembled WGS sequence"/>
</dbReference>
<organism evidence="1 2">
    <name type="scientific">Dendrobium chrysotoxum</name>
    <name type="common">Orchid</name>
    <dbReference type="NCBI Taxonomy" id="161865"/>
    <lineage>
        <taxon>Eukaryota</taxon>
        <taxon>Viridiplantae</taxon>
        <taxon>Streptophyta</taxon>
        <taxon>Embryophyta</taxon>
        <taxon>Tracheophyta</taxon>
        <taxon>Spermatophyta</taxon>
        <taxon>Magnoliopsida</taxon>
        <taxon>Liliopsida</taxon>
        <taxon>Asparagales</taxon>
        <taxon>Orchidaceae</taxon>
        <taxon>Epidendroideae</taxon>
        <taxon>Malaxideae</taxon>
        <taxon>Dendrobiinae</taxon>
        <taxon>Dendrobium</taxon>
    </lineage>
</organism>
<dbReference type="EMBL" id="JAGFBR010000015">
    <property type="protein sequence ID" value="KAH0454978.1"/>
    <property type="molecule type" value="Genomic_DNA"/>
</dbReference>